<dbReference type="PANTHER" id="PTHR31268">
    <property type="match status" value="1"/>
</dbReference>
<dbReference type="Pfam" id="PF05691">
    <property type="entry name" value="Raffinose_syn"/>
    <property type="match status" value="2"/>
</dbReference>
<evidence type="ECO:0000256" key="2">
    <source>
        <dbReference type="ARBA" id="ARBA00023277"/>
    </source>
</evidence>
<dbReference type="EMBL" id="GL433837">
    <property type="protein sequence ID" value="EFN58759.1"/>
    <property type="molecule type" value="Genomic_DNA"/>
</dbReference>
<evidence type="ECO:0000259" key="4">
    <source>
        <dbReference type="PROSITE" id="PS51038"/>
    </source>
</evidence>
<keyword evidence="6" id="KW-1185">Reference proteome</keyword>
<evidence type="ECO:0000313" key="5">
    <source>
        <dbReference type="EMBL" id="EFN58759.1"/>
    </source>
</evidence>
<proteinExistence type="inferred from homology"/>
<feature type="domain" description="BAH" evidence="4">
    <location>
        <begin position="100"/>
        <end position="221"/>
    </location>
</feature>
<organism evidence="6">
    <name type="scientific">Chlorella variabilis</name>
    <name type="common">Green alga</name>
    <dbReference type="NCBI Taxonomy" id="554065"/>
    <lineage>
        <taxon>Eukaryota</taxon>
        <taxon>Viridiplantae</taxon>
        <taxon>Chlorophyta</taxon>
        <taxon>core chlorophytes</taxon>
        <taxon>Trebouxiophyceae</taxon>
        <taxon>Chlorellales</taxon>
        <taxon>Chlorellaceae</taxon>
        <taxon>Chlorella clade</taxon>
        <taxon>Chlorella</taxon>
    </lineage>
</organism>
<dbReference type="OMA" id="TEQGVNM"/>
<dbReference type="InterPro" id="IPR008811">
    <property type="entry name" value="Glycosyl_hydrolases_36"/>
</dbReference>
<feature type="compositionally biased region" description="Low complexity" evidence="3">
    <location>
        <begin position="32"/>
        <end position="41"/>
    </location>
</feature>
<dbReference type="Gene3D" id="2.30.30.490">
    <property type="match status" value="1"/>
</dbReference>
<dbReference type="STRING" id="554065.E1Z5H4"/>
<dbReference type="OrthoDB" id="4664297at2759"/>
<dbReference type="PROSITE" id="PS51038">
    <property type="entry name" value="BAH"/>
    <property type="match status" value="1"/>
</dbReference>
<keyword evidence="2" id="KW-0119">Carbohydrate metabolism</keyword>
<evidence type="ECO:0000313" key="6">
    <source>
        <dbReference type="Proteomes" id="UP000008141"/>
    </source>
</evidence>
<dbReference type="AlphaFoldDB" id="E1Z5H4"/>
<dbReference type="InterPro" id="IPR001025">
    <property type="entry name" value="BAH_dom"/>
</dbReference>
<dbReference type="Proteomes" id="UP000008141">
    <property type="component" value="Unassembled WGS sequence"/>
</dbReference>
<gene>
    <name evidence="5" type="ORF">CHLNCDRAFT_56869</name>
</gene>
<dbReference type="InterPro" id="IPR017853">
    <property type="entry name" value="GH"/>
</dbReference>
<dbReference type="SUPFAM" id="SSF51445">
    <property type="entry name" value="(Trans)glycosidases"/>
    <property type="match status" value="1"/>
</dbReference>
<sequence length="990" mass="106220">MAAAAAGAAVAATAAAIVAGASPRGTKRPRATAEQQSAQQQRRQEHEAGGKQAAPRSPRRQSSAAAVVGLGWAGQPQEPPPPMRASLHRCYYPAFLKGGERIELGGFAEARLAGEEGPCVVQVMALWGEEPGHMYARLRRFYRPQETPLPALGGPRQLFRSDHTYDRVSLTTVLRKCRVTLPGGAGAAAEPGVGAGEAGGHPSYVCVAQLDHEVMLPSMSSQVQPGQPDSPTLGAEAGQARSWLPVSMQEGRSIAAGDEGGLLLEALHPEATVRGDGASGGCVIGLRCAHTPPASLFEVAIGKLRCRRFLALSRAKLYWMVPQWGASAEQVPVETQLLLLELEGGAGYGLLAPLIDRDAFRTSLRPPRRRAHPAGSLLVRVESGDESVRDNSFSGVLLAAGGTDPFELLDRGVAAACCPLIGLQAMNSAALRTYGLLMRLQRRAELAAARWLKARLEDTSSGRQATVGPIRAVLRFYAQASSHSYRLLSLKANAKFDHIDCGDEAGLSGCTDNFGEVVRELKRRCGVRYVYCWHAMMGYWSGCMPGAPGVAKYKPELMYPRPSPGTLEVDPSMKARREQEGMWVHPAVNGVALAEDPRTLHNDLHTYLHECGVDGVKVDVQSTITMFGYHQGGYAAMGARWHRSLETSVAAHLPGNHQINSMCCAMEDIYNMSHSNIGRVGEDFYPALPASHTAHIANAAFTTLMMGVVAWPDWDMFHSDHGSSHLHAAARAVSGGLVYVSDRVGEHDFALLRRLVLPDGGVLRCRLPGRPTTDCLFRDVSRDKQTVLKVWNLNSVTGVLGLFNGSTWAVRRRNYHTHDARPPTLTAVVRPGDVPYLAPAARYAAWSDKLQELRVMAARDDSWALSVPGGGGHDLLTVSPVLEACLAGSQMGVAPIGLINMLNAGGAVLKAQLTEGGDKGAAATPTLRLELRGCGRFLLYASCRPATVLLDGQPAEGVEWEEQSGAAWFDVPWRGDQESGAASRLAVVRF</sequence>
<protein>
    <recommendedName>
        <fullName evidence="4">BAH domain-containing protein</fullName>
    </recommendedName>
</protein>
<dbReference type="PANTHER" id="PTHR31268:SF32">
    <property type="entry name" value="GALACTINOL--SUCROSE GALACTOSYLTRANSFERASE 2-RELATED"/>
    <property type="match status" value="1"/>
</dbReference>
<comment type="similarity">
    <text evidence="1">Belongs to the glycosyl hydrolases 36 family.</text>
</comment>
<dbReference type="InterPro" id="IPR043151">
    <property type="entry name" value="BAH_sf"/>
</dbReference>
<evidence type="ECO:0000256" key="3">
    <source>
        <dbReference type="SAM" id="MobiDB-lite"/>
    </source>
</evidence>
<dbReference type="InParanoid" id="E1Z5H4"/>
<feature type="region of interest" description="Disordered" evidence="3">
    <location>
        <begin position="19"/>
        <end position="66"/>
    </location>
</feature>
<evidence type="ECO:0000256" key="1">
    <source>
        <dbReference type="ARBA" id="ARBA00007240"/>
    </source>
</evidence>
<accession>E1Z5H4</accession>
<name>E1Z5H4_CHLVA</name>
<dbReference type="RefSeq" id="XP_005850861.1">
    <property type="nucleotide sequence ID" value="XM_005850799.1"/>
</dbReference>
<reference evidence="5 6" key="1">
    <citation type="journal article" date="2010" name="Plant Cell">
        <title>The Chlorella variabilis NC64A genome reveals adaptation to photosymbiosis, coevolution with viruses, and cryptic sex.</title>
        <authorList>
            <person name="Blanc G."/>
            <person name="Duncan G."/>
            <person name="Agarkova I."/>
            <person name="Borodovsky M."/>
            <person name="Gurnon J."/>
            <person name="Kuo A."/>
            <person name="Lindquist E."/>
            <person name="Lucas S."/>
            <person name="Pangilinan J."/>
            <person name="Polle J."/>
            <person name="Salamov A."/>
            <person name="Terry A."/>
            <person name="Yamada T."/>
            <person name="Dunigan D.D."/>
            <person name="Grigoriev I.V."/>
            <person name="Claverie J.M."/>
            <person name="Van Etten J.L."/>
        </authorList>
    </citation>
    <scope>NUCLEOTIDE SEQUENCE [LARGE SCALE GENOMIC DNA]</scope>
    <source>
        <strain evidence="5 6">NC64A</strain>
    </source>
</reference>
<dbReference type="GO" id="GO:0003682">
    <property type="term" value="F:chromatin binding"/>
    <property type="evidence" value="ECO:0007669"/>
    <property type="project" value="InterPro"/>
</dbReference>
<dbReference type="eggNOG" id="ENOG502QPVE">
    <property type="taxonomic scope" value="Eukaryota"/>
</dbReference>
<dbReference type="GeneID" id="17357844"/>
<dbReference type="KEGG" id="cvr:CHLNCDRAFT_56869"/>